<dbReference type="RefSeq" id="XP_024573673.1">
    <property type="nucleotide sequence ID" value="XM_024722614.1"/>
</dbReference>
<evidence type="ECO:0000256" key="2">
    <source>
        <dbReference type="SAM" id="MobiDB-lite"/>
    </source>
</evidence>
<feature type="coiled-coil region" evidence="1">
    <location>
        <begin position="81"/>
        <end position="161"/>
    </location>
</feature>
<dbReference type="EMBL" id="CCYD01000286">
    <property type="protein sequence ID" value="CEG37304.1"/>
    <property type="molecule type" value="Genomic_DNA"/>
</dbReference>
<evidence type="ECO:0000313" key="3">
    <source>
        <dbReference type="EMBL" id="CEG37304.1"/>
    </source>
</evidence>
<dbReference type="Proteomes" id="UP000054928">
    <property type="component" value="Unassembled WGS sequence"/>
</dbReference>
<evidence type="ECO:0000256" key="1">
    <source>
        <dbReference type="SAM" id="Coils"/>
    </source>
</evidence>
<dbReference type="OMA" id="LAHTHRM"/>
<dbReference type="OrthoDB" id="154013at2759"/>
<keyword evidence="4" id="KW-1185">Reference proteome</keyword>
<protein>
    <submittedName>
        <fullName evidence="3">Uncharacterized protein</fullName>
    </submittedName>
</protein>
<feature type="compositionally biased region" description="Basic and acidic residues" evidence="2">
    <location>
        <begin position="31"/>
        <end position="48"/>
    </location>
</feature>
<dbReference type="AlphaFoldDB" id="A0A0P1A9A6"/>
<feature type="region of interest" description="Disordered" evidence="2">
    <location>
        <begin position="31"/>
        <end position="56"/>
    </location>
</feature>
<name>A0A0P1A9A6_PLAHL</name>
<sequence>MKALDDEATLNQLQQIMGLADRPAKLTISRERKERDRFQSEHVRERHAPSSFHNLPDLAHTHRMNTNQLLVQELIASVQRMQDIEVELNDVNIALQEDQEEIEAYTDEIADCCDRIYAIDEFVRDIKAGIIPEMAETASIVSNMEEEREEEEAMLRRLGEVRACHEQQVQLMSEKQMALQKEKVMVQMKNAQLWWTLSRLVGCKLAMRRLSERTVKTL</sequence>
<reference evidence="4" key="1">
    <citation type="submission" date="2014-09" db="EMBL/GenBank/DDBJ databases">
        <authorList>
            <person name="Sharma Rahul"/>
            <person name="Thines Marco"/>
        </authorList>
    </citation>
    <scope>NUCLEOTIDE SEQUENCE [LARGE SCALE GENOMIC DNA]</scope>
</reference>
<proteinExistence type="predicted"/>
<organism evidence="3 4">
    <name type="scientific">Plasmopara halstedii</name>
    <name type="common">Downy mildew of sunflower</name>
    <dbReference type="NCBI Taxonomy" id="4781"/>
    <lineage>
        <taxon>Eukaryota</taxon>
        <taxon>Sar</taxon>
        <taxon>Stramenopiles</taxon>
        <taxon>Oomycota</taxon>
        <taxon>Peronosporomycetes</taxon>
        <taxon>Peronosporales</taxon>
        <taxon>Peronosporaceae</taxon>
        <taxon>Plasmopara</taxon>
    </lineage>
</organism>
<evidence type="ECO:0000313" key="4">
    <source>
        <dbReference type="Proteomes" id="UP000054928"/>
    </source>
</evidence>
<accession>A0A0P1A9A6</accession>
<dbReference type="GeneID" id="36399961"/>
<keyword evidence="1" id="KW-0175">Coiled coil</keyword>